<dbReference type="InterPro" id="IPR039785">
    <property type="entry name" value="MINY3/4"/>
</dbReference>
<gene>
    <name evidence="5" type="primary">LOC103520081</name>
</gene>
<dbReference type="RefSeq" id="XP_008483395.1">
    <property type="nucleotide sequence ID" value="XM_008485173.2"/>
</dbReference>
<proteinExistence type="inferred from homology"/>
<dbReference type="Proteomes" id="UP000079169">
    <property type="component" value="Unplaced"/>
</dbReference>
<sequence>MYARSQQLAMNRLPVSGGTPITQEFATALRTVIFGSSISPIRGEWARTGFVFRDPESDLAYGLKGPRNGTRGLLTVVQAYVIKNLLFPKKTVMPGTQPVAAPSSAPEM</sequence>
<dbReference type="GeneID" id="103520081"/>
<dbReference type="GO" id="GO:0004843">
    <property type="term" value="F:cysteine-type deubiquitinase activity"/>
    <property type="evidence" value="ECO:0007669"/>
    <property type="project" value="UniProtKB-UniRule"/>
</dbReference>
<dbReference type="GO" id="GO:0071108">
    <property type="term" value="P:protein K48-linked deubiquitination"/>
    <property type="evidence" value="ECO:0007669"/>
    <property type="project" value="InterPro"/>
</dbReference>
<evidence type="ECO:0000259" key="3">
    <source>
        <dbReference type="Pfam" id="PF13898"/>
    </source>
</evidence>
<comment type="similarity">
    <text evidence="1 2">Belongs to the MINDY deubiquitinase family. FAM188 subfamily.</text>
</comment>
<dbReference type="PANTHER" id="PTHR12473:SF8">
    <property type="entry name" value="UBIQUITIN CARBOXYL-TERMINAL HYDROLASE MINDY-4-RELATED"/>
    <property type="match status" value="1"/>
</dbReference>
<dbReference type="Pfam" id="PF13898">
    <property type="entry name" value="MINDY-3_4_CD"/>
    <property type="match status" value="1"/>
</dbReference>
<evidence type="ECO:0000313" key="4">
    <source>
        <dbReference type="Proteomes" id="UP000079169"/>
    </source>
</evidence>
<dbReference type="GO" id="GO:1990380">
    <property type="term" value="F:K48-linked deubiquitinase activity"/>
    <property type="evidence" value="ECO:0007669"/>
    <property type="project" value="UniProtKB-UniRule"/>
</dbReference>
<evidence type="ECO:0000256" key="1">
    <source>
        <dbReference type="ARBA" id="ARBA00011074"/>
    </source>
</evidence>
<dbReference type="PaxDb" id="121845-A0A1S3DJU4"/>
<protein>
    <recommendedName>
        <fullName evidence="2">Ubiquitin carboxyl-terminal hydrolase MINDY</fullName>
        <ecNumber evidence="2">3.4.19.12</ecNumber>
    </recommendedName>
</protein>
<accession>A0A1S3DJU4</accession>
<dbReference type="AlphaFoldDB" id="A0A1S3DJU4"/>
<evidence type="ECO:0000256" key="2">
    <source>
        <dbReference type="RuleBase" id="RU367088"/>
    </source>
</evidence>
<keyword evidence="2" id="KW-0788">Thiol protease</keyword>
<dbReference type="OMA" id="STTMIEC"/>
<reference evidence="5" key="1">
    <citation type="submission" date="2025-08" db="UniProtKB">
        <authorList>
            <consortium name="RefSeq"/>
        </authorList>
    </citation>
    <scope>IDENTIFICATION</scope>
</reference>
<feature type="domain" description="Deubiquitinating enzyme MINDY-3/4 conserved" evidence="3">
    <location>
        <begin position="30"/>
        <end position="91"/>
    </location>
</feature>
<dbReference type="KEGG" id="dci:103520081"/>
<dbReference type="GO" id="GO:0006508">
    <property type="term" value="P:proteolysis"/>
    <property type="evidence" value="ECO:0007669"/>
    <property type="project" value="UniProtKB-KW"/>
</dbReference>
<keyword evidence="2" id="KW-0645">Protease</keyword>
<dbReference type="PANTHER" id="PTHR12473">
    <property type="entry name" value="UBIQUITIN CARBOXYL-TERMINAL HYDROLASE MINDY-4-RELATED"/>
    <property type="match status" value="1"/>
</dbReference>
<comment type="catalytic activity">
    <reaction evidence="2">
        <text>Thiol-dependent hydrolysis of ester, thioester, amide, peptide and isopeptide bonds formed by the C-terminal Gly of ubiquitin (a 76-residue protein attached to proteins as an intracellular targeting signal).</text>
        <dbReference type="EC" id="3.4.19.12"/>
    </reaction>
</comment>
<name>A0A1S3DJU4_DIACI</name>
<comment type="function">
    <text evidence="2">Hydrolase that can remove 'Lys-48'-linked conjugated ubiquitin from proteins.</text>
</comment>
<organism evidence="4 5">
    <name type="scientific">Diaphorina citri</name>
    <name type="common">Asian citrus psyllid</name>
    <dbReference type="NCBI Taxonomy" id="121845"/>
    <lineage>
        <taxon>Eukaryota</taxon>
        <taxon>Metazoa</taxon>
        <taxon>Ecdysozoa</taxon>
        <taxon>Arthropoda</taxon>
        <taxon>Hexapoda</taxon>
        <taxon>Insecta</taxon>
        <taxon>Pterygota</taxon>
        <taxon>Neoptera</taxon>
        <taxon>Paraneoptera</taxon>
        <taxon>Hemiptera</taxon>
        <taxon>Sternorrhyncha</taxon>
        <taxon>Psylloidea</taxon>
        <taxon>Psyllidae</taxon>
        <taxon>Diaphorininae</taxon>
        <taxon>Diaphorina</taxon>
    </lineage>
</organism>
<keyword evidence="2" id="KW-0833">Ubl conjugation pathway</keyword>
<keyword evidence="4" id="KW-1185">Reference proteome</keyword>
<evidence type="ECO:0000313" key="5">
    <source>
        <dbReference type="RefSeq" id="XP_008483395.1"/>
    </source>
</evidence>
<keyword evidence="2" id="KW-0378">Hydrolase</keyword>
<dbReference type="EC" id="3.4.19.12" evidence="2"/>
<dbReference type="InterPro" id="IPR025257">
    <property type="entry name" value="MINDY-3/4_CD"/>
</dbReference>